<feature type="region of interest" description="Disordered" evidence="1">
    <location>
        <begin position="543"/>
        <end position="598"/>
    </location>
</feature>
<dbReference type="AlphaFoldDB" id="A0A4V4HGT5"/>
<protein>
    <submittedName>
        <fullName evidence="2">Uncharacterized protein</fullName>
    </submittedName>
</protein>
<evidence type="ECO:0000256" key="1">
    <source>
        <dbReference type="SAM" id="MobiDB-lite"/>
    </source>
</evidence>
<keyword evidence="3" id="KW-1185">Reference proteome</keyword>
<name>A0A4V4HGT5_DENBC</name>
<gene>
    <name evidence="2" type="ORF">K435DRAFT_855264</name>
</gene>
<evidence type="ECO:0000313" key="2">
    <source>
        <dbReference type="EMBL" id="THU99895.1"/>
    </source>
</evidence>
<proteinExistence type="predicted"/>
<accession>A0A4V4HGT5</accession>
<feature type="compositionally biased region" description="Basic residues" evidence="1">
    <location>
        <begin position="589"/>
        <end position="598"/>
    </location>
</feature>
<feature type="compositionally biased region" description="Polar residues" evidence="1">
    <location>
        <begin position="401"/>
        <end position="412"/>
    </location>
</feature>
<dbReference type="Proteomes" id="UP000297245">
    <property type="component" value="Unassembled WGS sequence"/>
</dbReference>
<feature type="region of interest" description="Disordered" evidence="1">
    <location>
        <begin position="498"/>
        <end position="517"/>
    </location>
</feature>
<sequence>MNDPWTNEQRRTLEDYLDDYLVNDSDSSRNRHLKKIVPEILEHDSFKGKLGPEKTDKQWKSSIERYFRNARQTQRVKQLRQQAGNTTAANPAHDPVKCIKSMRAATKLFQVLGNKIIDGQNIFKTQNEARIRDHAGNMEGGQSGARFKKALKELWDAESDKASYETQAQKFWNVSENQLQFLSGASSILQALCEYKHLGKAELMLMYTFSREDGSFDSGCISGHSEASTTDFSDEHEAAYRAFLEEWAKYVPEQSLQKPKYSIPVDSRGLPCFPTLDLESVAIGELRGILSAYLNALWVFAGRHGPLPYTDFQRSPEVFFNTTLYQPPLLKDPGDTSVKGITITELAEWFSTHSTLSAPNHFEFRSADSTEQGPTLKKAGATGTSADAMGRPGEELDNDVGTRQSATTTGDATDQPGEERPDIPTPLPTADGTQGEDTQVGGAEEESIELTDTRGGEVEPSSQEGVTGVEEVEPTHTSRSKDEGVGILGQEGVTDDVVDGVGGVGNKRGKRGKAAAVTHTVVRRSTRTGPATNADADSLTKASLTVSASGSRHSTRKTVVTRGSNKESGAPSSRGRKRAAEDATVTKPVAKKSRKNKA</sequence>
<reference evidence="2 3" key="1">
    <citation type="journal article" date="2019" name="Nat. Ecol. Evol.">
        <title>Megaphylogeny resolves global patterns of mushroom evolution.</title>
        <authorList>
            <person name="Varga T."/>
            <person name="Krizsan K."/>
            <person name="Foldi C."/>
            <person name="Dima B."/>
            <person name="Sanchez-Garcia M."/>
            <person name="Sanchez-Ramirez S."/>
            <person name="Szollosi G.J."/>
            <person name="Szarkandi J.G."/>
            <person name="Papp V."/>
            <person name="Albert L."/>
            <person name="Andreopoulos W."/>
            <person name="Angelini C."/>
            <person name="Antonin V."/>
            <person name="Barry K.W."/>
            <person name="Bougher N.L."/>
            <person name="Buchanan P."/>
            <person name="Buyck B."/>
            <person name="Bense V."/>
            <person name="Catcheside P."/>
            <person name="Chovatia M."/>
            <person name="Cooper J."/>
            <person name="Damon W."/>
            <person name="Desjardin D."/>
            <person name="Finy P."/>
            <person name="Geml J."/>
            <person name="Haridas S."/>
            <person name="Hughes K."/>
            <person name="Justo A."/>
            <person name="Karasinski D."/>
            <person name="Kautmanova I."/>
            <person name="Kiss B."/>
            <person name="Kocsube S."/>
            <person name="Kotiranta H."/>
            <person name="LaButti K.M."/>
            <person name="Lechner B.E."/>
            <person name="Liimatainen K."/>
            <person name="Lipzen A."/>
            <person name="Lukacs Z."/>
            <person name="Mihaltcheva S."/>
            <person name="Morgado L.N."/>
            <person name="Niskanen T."/>
            <person name="Noordeloos M.E."/>
            <person name="Ohm R.A."/>
            <person name="Ortiz-Santana B."/>
            <person name="Ovrebo C."/>
            <person name="Racz N."/>
            <person name="Riley R."/>
            <person name="Savchenko A."/>
            <person name="Shiryaev A."/>
            <person name="Soop K."/>
            <person name="Spirin V."/>
            <person name="Szebenyi C."/>
            <person name="Tomsovsky M."/>
            <person name="Tulloss R.E."/>
            <person name="Uehling J."/>
            <person name="Grigoriev I.V."/>
            <person name="Vagvolgyi C."/>
            <person name="Papp T."/>
            <person name="Martin F.M."/>
            <person name="Miettinen O."/>
            <person name="Hibbett D.S."/>
            <person name="Nagy L.G."/>
        </authorList>
    </citation>
    <scope>NUCLEOTIDE SEQUENCE [LARGE SCALE GENOMIC DNA]</scope>
    <source>
        <strain evidence="2 3">CBS 962.96</strain>
    </source>
</reference>
<feature type="compositionally biased region" description="Polar residues" evidence="1">
    <location>
        <begin position="543"/>
        <end position="571"/>
    </location>
</feature>
<evidence type="ECO:0000313" key="3">
    <source>
        <dbReference type="Proteomes" id="UP000297245"/>
    </source>
</evidence>
<feature type="region of interest" description="Disordered" evidence="1">
    <location>
        <begin position="365"/>
        <end position="492"/>
    </location>
</feature>
<dbReference type="OrthoDB" id="3269304at2759"/>
<dbReference type="EMBL" id="ML179112">
    <property type="protein sequence ID" value="THU99895.1"/>
    <property type="molecule type" value="Genomic_DNA"/>
</dbReference>
<feature type="compositionally biased region" description="Basic and acidic residues" evidence="1">
    <location>
        <begin position="473"/>
        <end position="484"/>
    </location>
</feature>
<organism evidence="2 3">
    <name type="scientific">Dendrothele bispora (strain CBS 962.96)</name>
    <dbReference type="NCBI Taxonomy" id="1314807"/>
    <lineage>
        <taxon>Eukaryota</taxon>
        <taxon>Fungi</taxon>
        <taxon>Dikarya</taxon>
        <taxon>Basidiomycota</taxon>
        <taxon>Agaricomycotina</taxon>
        <taxon>Agaricomycetes</taxon>
        <taxon>Agaricomycetidae</taxon>
        <taxon>Agaricales</taxon>
        <taxon>Agaricales incertae sedis</taxon>
        <taxon>Dendrothele</taxon>
    </lineage>
</organism>